<accession>A0AAV4P022</accession>
<proteinExistence type="predicted"/>
<organism evidence="1 2">
    <name type="scientific">Caerostris extrusa</name>
    <name type="common">Bark spider</name>
    <name type="synonym">Caerostris bankana</name>
    <dbReference type="NCBI Taxonomy" id="172846"/>
    <lineage>
        <taxon>Eukaryota</taxon>
        <taxon>Metazoa</taxon>
        <taxon>Ecdysozoa</taxon>
        <taxon>Arthropoda</taxon>
        <taxon>Chelicerata</taxon>
        <taxon>Arachnida</taxon>
        <taxon>Araneae</taxon>
        <taxon>Araneomorphae</taxon>
        <taxon>Entelegynae</taxon>
        <taxon>Araneoidea</taxon>
        <taxon>Araneidae</taxon>
        <taxon>Caerostris</taxon>
    </lineage>
</organism>
<keyword evidence="2" id="KW-1185">Reference proteome</keyword>
<gene>
    <name evidence="1" type="ORF">CEXT_804481</name>
</gene>
<name>A0AAV4P022_CAEEX</name>
<comment type="caution">
    <text evidence="1">The sequence shown here is derived from an EMBL/GenBank/DDBJ whole genome shotgun (WGS) entry which is preliminary data.</text>
</comment>
<dbReference type="EMBL" id="BPLR01021416">
    <property type="protein sequence ID" value="GIX89345.1"/>
    <property type="molecule type" value="Genomic_DNA"/>
</dbReference>
<protein>
    <submittedName>
        <fullName evidence="1">Uncharacterized protein</fullName>
    </submittedName>
</protein>
<evidence type="ECO:0000313" key="2">
    <source>
        <dbReference type="Proteomes" id="UP001054945"/>
    </source>
</evidence>
<dbReference type="Proteomes" id="UP001054945">
    <property type="component" value="Unassembled WGS sequence"/>
</dbReference>
<dbReference type="AlphaFoldDB" id="A0AAV4P022"/>
<evidence type="ECO:0000313" key="1">
    <source>
        <dbReference type="EMBL" id="GIX89345.1"/>
    </source>
</evidence>
<reference evidence="1 2" key="1">
    <citation type="submission" date="2021-06" db="EMBL/GenBank/DDBJ databases">
        <title>Caerostris extrusa draft genome.</title>
        <authorList>
            <person name="Kono N."/>
            <person name="Arakawa K."/>
        </authorList>
    </citation>
    <scope>NUCLEOTIDE SEQUENCE [LARGE SCALE GENOMIC DNA]</scope>
</reference>
<sequence length="185" mass="21793">MSIFTAWRKSFLTTRALSRYCLSDQESFNFRILRGPARGSAELKRCLILQRPFSVVFVGEKNISYFPFGGVLAANIKETPDYFGERRWWIFGALIWRIRSFLNLRIQSLRMSREVVKGDRKRFLMRRHIQDQHFTGDPQSAECSRLQENGGQFIYLKSNENRSIQGFNRSDLLFLCIDIQYDDSL</sequence>